<sequence length="143" mass="16801">MTQHNTCSTKVWHFNRADASHRYVGGEMLSSIASESILEQDDAIITLREYINLQHPNIYLQRGCSFVVEHEGRYIILVVDAGSGNRMALRYHFYEGEKDRCFVSEKVAYLVWWNGVYDIENLLRKEEEYVEEENEYLAAYNHV</sequence>
<dbReference type="AlphaFoldDB" id="A0AAW2ZRX7"/>
<protein>
    <submittedName>
        <fullName evidence="1">DCHS2</fullName>
    </submittedName>
</protein>
<evidence type="ECO:0000313" key="2">
    <source>
        <dbReference type="Proteomes" id="UP001431209"/>
    </source>
</evidence>
<dbReference type="EMBL" id="JAOPGA020001801">
    <property type="protein sequence ID" value="KAL0491437.1"/>
    <property type="molecule type" value="Genomic_DNA"/>
</dbReference>
<gene>
    <name evidence="1" type="ORF">AKO1_000923</name>
</gene>
<reference evidence="1 2" key="1">
    <citation type="submission" date="2024-03" db="EMBL/GenBank/DDBJ databases">
        <title>The Acrasis kona genome and developmental transcriptomes reveal deep origins of eukaryotic multicellular pathways.</title>
        <authorList>
            <person name="Sheikh S."/>
            <person name="Fu C.-J."/>
            <person name="Brown M.W."/>
            <person name="Baldauf S.L."/>
        </authorList>
    </citation>
    <scope>NUCLEOTIDE SEQUENCE [LARGE SCALE GENOMIC DNA]</scope>
    <source>
        <strain evidence="1 2">ATCC MYA-3509</strain>
    </source>
</reference>
<comment type="caution">
    <text evidence="1">The sequence shown here is derived from an EMBL/GenBank/DDBJ whole genome shotgun (WGS) entry which is preliminary data.</text>
</comment>
<keyword evidence="2" id="KW-1185">Reference proteome</keyword>
<accession>A0AAW2ZRX7</accession>
<evidence type="ECO:0000313" key="1">
    <source>
        <dbReference type="EMBL" id="KAL0491437.1"/>
    </source>
</evidence>
<dbReference type="Proteomes" id="UP001431209">
    <property type="component" value="Unassembled WGS sequence"/>
</dbReference>
<proteinExistence type="predicted"/>
<organism evidence="1 2">
    <name type="scientific">Acrasis kona</name>
    <dbReference type="NCBI Taxonomy" id="1008807"/>
    <lineage>
        <taxon>Eukaryota</taxon>
        <taxon>Discoba</taxon>
        <taxon>Heterolobosea</taxon>
        <taxon>Tetramitia</taxon>
        <taxon>Eutetramitia</taxon>
        <taxon>Acrasidae</taxon>
        <taxon>Acrasis</taxon>
    </lineage>
</organism>
<name>A0AAW2ZRX7_9EUKA</name>